<evidence type="ECO:0000313" key="3">
    <source>
        <dbReference type="Proteomes" id="UP000068164"/>
    </source>
</evidence>
<proteinExistence type="predicted"/>
<evidence type="ECO:0000313" key="2">
    <source>
        <dbReference type="EMBL" id="KWV51034.1"/>
    </source>
</evidence>
<dbReference type="InterPro" id="IPR027051">
    <property type="entry name" value="XdhC_Rossmann_dom"/>
</dbReference>
<comment type="caution">
    <text evidence="2">The sequence shown here is derived from an EMBL/GenBank/DDBJ whole genome shotgun (WGS) entry which is preliminary data.</text>
</comment>
<organism evidence="2 3">
    <name type="scientific">Rhizobium altiplani</name>
    <dbReference type="NCBI Taxonomy" id="1864509"/>
    <lineage>
        <taxon>Bacteria</taxon>
        <taxon>Pseudomonadati</taxon>
        <taxon>Pseudomonadota</taxon>
        <taxon>Alphaproteobacteria</taxon>
        <taxon>Hyphomicrobiales</taxon>
        <taxon>Rhizobiaceae</taxon>
        <taxon>Rhizobium/Agrobacterium group</taxon>
        <taxon>Rhizobium</taxon>
    </lineage>
</organism>
<accession>A0A120FKQ7</accession>
<dbReference type="AlphaFoldDB" id="A0A120FKQ7"/>
<name>A0A120FKQ7_9HYPH</name>
<dbReference type="PANTHER" id="PTHR30388">
    <property type="entry name" value="ALDEHYDE OXIDOREDUCTASE MOLYBDENUM COFACTOR ASSEMBLY PROTEIN"/>
    <property type="match status" value="1"/>
</dbReference>
<dbReference type="PANTHER" id="PTHR30388:SF4">
    <property type="entry name" value="MOLYBDENUM COFACTOR INSERTION CHAPERONE PAOD"/>
    <property type="match status" value="1"/>
</dbReference>
<dbReference type="Proteomes" id="UP000068164">
    <property type="component" value="Unassembled WGS sequence"/>
</dbReference>
<dbReference type="RefSeq" id="WP_062370832.1">
    <property type="nucleotide sequence ID" value="NZ_LNCD01000082.1"/>
</dbReference>
<dbReference type="OrthoDB" id="9815497at2"/>
<dbReference type="EMBL" id="LNCD01000082">
    <property type="protein sequence ID" value="KWV51034.1"/>
    <property type="molecule type" value="Genomic_DNA"/>
</dbReference>
<reference evidence="2 3" key="1">
    <citation type="submission" date="2015-11" db="EMBL/GenBank/DDBJ databases">
        <title>Draft Genome Sequence of the Strain BR 10423 (Rhizobium sp.) isolated from nodules of Mimosa pudica.</title>
        <authorList>
            <person name="Barauna A.C."/>
            <person name="Zilli J.E."/>
            <person name="Simoes-Araujo J.L."/>
            <person name="Reis V.M."/>
            <person name="James E.K."/>
            <person name="Reis F.B.Jr."/>
            <person name="Rouws L.F."/>
            <person name="Passos S.R."/>
            <person name="Gois S.R."/>
        </authorList>
    </citation>
    <scope>NUCLEOTIDE SEQUENCE [LARGE SCALE GENOMIC DNA]</scope>
    <source>
        <strain evidence="2 3">BR10423</strain>
    </source>
</reference>
<dbReference type="InterPro" id="IPR052698">
    <property type="entry name" value="MoCofactor_Util/Proc"/>
</dbReference>
<evidence type="ECO:0000259" key="1">
    <source>
        <dbReference type="Pfam" id="PF13478"/>
    </source>
</evidence>
<protein>
    <submittedName>
        <fullName evidence="2">XdhC/CoxF family protein</fullName>
    </submittedName>
</protein>
<sequence>MDAANLARLNDARRARRAAMLLTDLEKGGDAVVLEGEPVEPSLRADIEAAFRSGKSTAIEVDGRRYFLNVHLPPAHIVIIGAVHISQVLAQMASLAGFDVRIIDPRTAFATPERFLGTDLTADWPVDVLKDRPLDAYTALVAVTHDPKIDDYPITEALRTGCFYVGALGSRKTHATRLERLRADGADEAALAKISAPIGLNIGASSPAEIAVAILAEIVQTLRTRTLSPVGDSK</sequence>
<keyword evidence="3" id="KW-1185">Reference proteome</keyword>
<dbReference type="Gene3D" id="3.40.50.720">
    <property type="entry name" value="NAD(P)-binding Rossmann-like Domain"/>
    <property type="match status" value="1"/>
</dbReference>
<gene>
    <name evidence="2" type="ORF">AS026_06820</name>
</gene>
<feature type="domain" description="XdhC Rossmann" evidence="1">
    <location>
        <begin position="77"/>
        <end position="218"/>
    </location>
</feature>
<dbReference type="Pfam" id="PF13478">
    <property type="entry name" value="XdhC_C"/>
    <property type="match status" value="1"/>
</dbReference>